<feature type="transmembrane region" description="Helical" evidence="1">
    <location>
        <begin position="57"/>
        <end position="80"/>
    </location>
</feature>
<feature type="transmembrane region" description="Helical" evidence="1">
    <location>
        <begin position="7"/>
        <end position="26"/>
    </location>
</feature>
<dbReference type="Proteomes" id="UP000736583">
    <property type="component" value="Unassembled WGS sequence"/>
</dbReference>
<proteinExistence type="predicted"/>
<organism evidence="2 3">
    <name type="scientific">Clostridium simiarum</name>
    <dbReference type="NCBI Taxonomy" id="2841506"/>
    <lineage>
        <taxon>Bacteria</taxon>
        <taxon>Bacillati</taxon>
        <taxon>Bacillota</taxon>
        <taxon>Clostridia</taxon>
        <taxon>Eubacteriales</taxon>
        <taxon>Clostridiaceae</taxon>
        <taxon>Clostridium</taxon>
    </lineage>
</organism>
<gene>
    <name evidence="2" type="ORF">KQI89_13395</name>
</gene>
<dbReference type="Pfam" id="PF14209">
    <property type="entry name" value="DUF4321"/>
    <property type="match status" value="1"/>
</dbReference>
<evidence type="ECO:0000313" key="2">
    <source>
        <dbReference type="EMBL" id="MBU5592745.1"/>
    </source>
</evidence>
<sequence length="83" mass="9367">MGKNRGLFILVIFIGAILGNFIGDFIGNKFQSLEVLKNVYNIGLTTPLHLNLKVLEITFGVNFNFNIMSIFGVILAIILYRKY</sequence>
<dbReference type="InterPro" id="IPR025470">
    <property type="entry name" value="DUF4321"/>
</dbReference>
<name>A0ABS6F4I6_9CLOT</name>
<evidence type="ECO:0000313" key="3">
    <source>
        <dbReference type="Proteomes" id="UP000736583"/>
    </source>
</evidence>
<protein>
    <submittedName>
        <fullName evidence="2">DUF4321 domain-containing protein</fullName>
    </submittedName>
</protein>
<accession>A0ABS6F4I6</accession>
<dbReference type="EMBL" id="JAHLQL010000005">
    <property type="protein sequence ID" value="MBU5592745.1"/>
    <property type="molecule type" value="Genomic_DNA"/>
</dbReference>
<keyword evidence="1" id="KW-0812">Transmembrane</keyword>
<keyword evidence="1" id="KW-0472">Membrane</keyword>
<evidence type="ECO:0000256" key="1">
    <source>
        <dbReference type="SAM" id="Phobius"/>
    </source>
</evidence>
<keyword evidence="3" id="KW-1185">Reference proteome</keyword>
<comment type="caution">
    <text evidence="2">The sequence shown here is derived from an EMBL/GenBank/DDBJ whole genome shotgun (WGS) entry which is preliminary data.</text>
</comment>
<dbReference type="RefSeq" id="WP_216457640.1">
    <property type="nucleotide sequence ID" value="NZ_JAHLQL010000005.1"/>
</dbReference>
<keyword evidence="1" id="KW-1133">Transmembrane helix</keyword>
<reference evidence="2 3" key="1">
    <citation type="submission" date="2021-06" db="EMBL/GenBank/DDBJ databases">
        <authorList>
            <person name="Sun Q."/>
            <person name="Li D."/>
        </authorList>
    </citation>
    <scope>NUCLEOTIDE SEQUENCE [LARGE SCALE GENOMIC DNA]</scope>
    <source>
        <strain evidence="2 3">MSJ-4</strain>
    </source>
</reference>